<dbReference type="GO" id="GO:0097367">
    <property type="term" value="F:carbohydrate derivative binding"/>
    <property type="evidence" value="ECO:0007669"/>
    <property type="project" value="InterPro"/>
</dbReference>
<protein>
    <submittedName>
        <fullName evidence="3">SIS domain-containing protein</fullName>
    </submittedName>
</protein>
<feature type="domain" description="SIS" evidence="2">
    <location>
        <begin position="1"/>
        <end position="99"/>
    </location>
</feature>
<dbReference type="EMBL" id="JAMOIM010000039">
    <property type="protein sequence ID" value="MCW6512082.1"/>
    <property type="molecule type" value="Genomic_DNA"/>
</dbReference>
<dbReference type="InterPro" id="IPR001347">
    <property type="entry name" value="SIS_dom"/>
</dbReference>
<name>A0AA41Z316_9HYPH</name>
<dbReference type="InterPro" id="IPR017552">
    <property type="entry name" value="PHI/rmpB"/>
</dbReference>
<dbReference type="PANTHER" id="PTHR43443:SF1">
    <property type="entry name" value="3-HEXULOSE-6-PHOSPHATE ISOMERASE"/>
    <property type="match status" value="1"/>
</dbReference>
<dbReference type="Proteomes" id="UP001165667">
    <property type="component" value="Unassembled WGS sequence"/>
</dbReference>
<dbReference type="Pfam" id="PF01380">
    <property type="entry name" value="SIS"/>
    <property type="match status" value="1"/>
</dbReference>
<dbReference type="GO" id="GO:0016853">
    <property type="term" value="F:isomerase activity"/>
    <property type="evidence" value="ECO:0007669"/>
    <property type="project" value="InterPro"/>
</dbReference>
<evidence type="ECO:0000259" key="2">
    <source>
        <dbReference type="PROSITE" id="PS51464"/>
    </source>
</evidence>
<comment type="caution">
    <text evidence="3">The sequence shown here is derived from an EMBL/GenBank/DDBJ whole genome shotgun (WGS) entry which is preliminary data.</text>
</comment>
<evidence type="ECO:0000313" key="3">
    <source>
        <dbReference type="EMBL" id="MCW6512082.1"/>
    </source>
</evidence>
<reference evidence="3" key="1">
    <citation type="submission" date="2022-05" db="EMBL/GenBank/DDBJ databases">
        <authorList>
            <person name="Pankratov T."/>
        </authorList>
    </citation>
    <scope>NUCLEOTIDE SEQUENCE</scope>
    <source>
        <strain evidence="3">BP6-180914</strain>
    </source>
</reference>
<evidence type="ECO:0000313" key="4">
    <source>
        <dbReference type="Proteomes" id="UP001165667"/>
    </source>
</evidence>
<gene>
    <name evidence="3" type="ORF">M8523_29550</name>
</gene>
<keyword evidence="4" id="KW-1185">Reference proteome</keyword>
<dbReference type="Gene3D" id="3.40.50.10490">
    <property type="entry name" value="Glucose-6-phosphate isomerase like protein, domain 1"/>
    <property type="match status" value="1"/>
</dbReference>
<comment type="similarity">
    <text evidence="1">Belongs to the SIS family. PHI subfamily.</text>
</comment>
<organism evidence="3 4">
    <name type="scientific">Lichenifustis flavocetrariae</name>
    <dbReference type="NCBI Taxonomy" id="2949735"/>
    <lineage>
        <taxon>Bacteria</taxon>
        <taxon>Pseudomonadati</taxon>
        <taxon>Pseudomonadota</taxon>
        <taxon>Alphaproteobacteria</taxon>
        <taxon>Hyphomicrobiales</taxon>
        <taxon>Lichenihabitantaceae</taxon>
        <taxon>Lichenifustis</taxon>
    </lineage>
</organism>
<sequence>MHVVGEVTAPAIRQGDTLVLVCGSGKTPVSTSFATTAEAEGATLVVVTHKPESLLARTSDLLLTVPMDASVQFGGSVFEQACLVMFDALALRLGSGPDAQAAMWRRHTNLQ</sequence>
<proteinExistence type="inferred from homology"/>
<dbReference type="InterPro" id="IPR046348">
    <property type="entry name" value="SIS_dom_sf"/>
</dbReference>
<dbReference type="PANTHER" id="PTHR43443">
    <property type="entry name" value="3-HEXULOSE-6-PHOSPHATE ISOMERASE"/>
    <property type="match status" value="1"/>
</dbReference>
<dbReference type="PROSITE" id="PS51464">
    <property type="entry name" value="SIS"/>
    <property type="match status" value="1"/>
</dbReference>
<dbReference type="RefSeq" id="WP_282588459.1">
    <property type="nucleotide sequence ID" value="NZ_JAMOIM010000039.1"/>
</dbReference>
<evidence type="ECO:0000256" key="1">
    <source>
        <dbReference type="ARBA" id="ARBA00009235"/>
    </source>
</evidence>
<dbReference type="AlphaFoldDB" id="A0AA41Z316"/>
<dbReference type="SUPFAM" id="SSF53697">
    <property type="entry name" value="SIS domain"/>
    <property type="match status" value="1"/>
</dbReference>
<dbReference type="GO" id="GO:1901135">
    <property type="term" value="P:carbohydrate derivative metabolic process"/>
    <property type="evidence" value="ECO:0007669"/>
    <property type="project" value="InterPro"/>
</dbReference>
<accession>A0AA41Z316</accession>